<reference evidence="1 2" key="1">
    <citation type="submission" date="2021-01" db="EMBL/GenBank/DDBJ databases">
        <title>Whole genome shotgun sequence of Catellatospora coxensis NBRC 107359.</title>
        <authorList>
            <person name="Komaki H."/>
            <person name="Tamura T."/>
        </authorList>
    </citation>
    <scope>NUCLEOTIDE SEQUENCE [LARGE SCALE GENOMIC DNA]</scope>
    <source>
        <strain evidence="1 2">NBRC 107359</strain>
    </source>
</reference>
<protein>
    <submittedName>
        <fullName evidence="1">Uncharacterized protein</fullName>
    </submittedName>
</protein>
<keyword evidence="2" id="KW-1185">Reference proteome</keyword>
<evidence type="ECO:0000313" key="1">
    <source>
        <dbReference type="EMBL" id="GIG04821.1"/>
    </source>
</evidence>
<comment type="caution">
    <text evidence="1">The sequence shown here is derived from an EMBL/GenBank/DDBJ whole genome shotgun (WGS) entry which is preliminary data.</text>
</comment>
<organism evidence="1 2">
    <name type="scientific">Catellatospora coxensis</name>
    <dbReference type="NCBI Taxonomy" id="310354"/>
    <lineage>
        <taxon>Bacteria</taxon>
        <taxon>Bacillati</taxon>
        <taxon>Actinomycetota</taxon>
        <taxon>Actinomycetes</taxon>
        <taxon>Micromonosporales</taxon>
        <taxon>Micromonosporaceae</taxon>
        <taxon>Catellatospora</taxon>
    </lineage>
</organism>
<dbReference type="EMBL" id="BONI01000009">
    <property type="protein sequence ID" value="GIG04821.1"/>
    <property type="molecule type" value="Genomic_DNA"/>
</dbReference>
<sequence>MRDDHPIDRLSAVVEGRTSGPVADAMRVLSQQLARRRHWILGPPELVSESGGPPGFVLSIHTARPPWGEVMDPAIDRAHLDEVKDLLGEIGRFSGEHHVSLVVDFAGEEIGTIEDGHLDEALTTGLIGEWERVLDERDR</sequence>
<gene>
    <name evidence="1" type="ORF">Cco03nite_15210</name>
</gene>
<accession>A0A8J3KXD7</accession>
<proteinExistence type="predicted"/>
<dbReference type="Proteomes" id="UP000630887">
    <property type="component" value="Unassembled WGS sequence"/>
</dbReference>
<dbReference type="RefSeq" id="WP_203690256.1">
    <property type="nucleotide sequence ID" value="NZ_BAAALC010000002.1"/>
</dbReference>
<evidence type="ECO:0000313" key="2">
    <source>
        <dbReference type="Proteomes" id="UP000630887"/>
    </source>
</evidence>
<name>A0A8J3KXD7_9ACTN</name>
<dbReference type="AlphaFoldDB" id="A0A8J3KXD7"/>